<keyword evidence="1" id="KW-0812">Transmembrane</keyword>
<dbReference type="Proteomes" id="UP000242561">
    <property type="component" value="Chromosome"/>
</dbReference>
<dbReference type="EMBL" id="CP018154">
    <property type="protein sequence ID" value="APG62881.1"/>
    <property type="molecule type" value="Genomic_DNA"/>
</dbReference>
<evidence type="ECO:0000313" key="2">
    <source>
        <dbReference type="EMBL" id="APG62881.1"/>
    </source>
</evidence>
<organism evidence="2 3">
    <name type="scientific">Sphingorhabdus lutea</name>
    <dbReference type="NCBI Taxonomy" id="1913578"/>
    <lineage>
        <taxon>Bacteria</taxon>
        <taxon>Pseudomonadati</taxon>
        <taxon>Pseudomonadota</taxon>
        <taxon>Alphaproteobacteria</taxon>
        <taxon>Sphingomonadales</taxon>
        <taxon>Sphingomonadaceae</taxon>
        <taxon>Sphingorhabdus</taxon>
    </lineage>
</organism>
<feature type="transmembrane region" description="Helical" evidence="1">
    <location>
        <begin position="65"/>
        <end position="83"/>
    </location>
</feature>
<accession>A0A1L3JCL6</accession>
<keyword evidence="1" id="KW-0472">Membrane</keyword>
<dbReference type="KEGG" id="sphl:LPB140_08865"/>
<keyword evidence="3" id="KW-1185">Reference proteome</keyword>
<feature type="transmembrane region" description="Helical" evidence="1">
    <location>
        <begin position="12"/>
        <end position="33"/>
    </location>
</feature>
<evidence type="ECO:0000256" key="1">
    <source>
        <dbReference type="SAM" id="Phobius"/>
    </source>
</evidence>
<proteinExistence type="predicted"/>
<keyword evidence="1" id="KW-1133">Transmembrane helix</keyword>
<reference evidence="2 3" key="1">
    <citation type="submission" date="2016-11" db="EMBL/GenBank/DDBJ databases">
        <title>Sphingorhabdus sp. LPB0140, isolated from marine environment.</title>
        <authorList>
            <person name="Kim E."/>
            <person name="Yi H."/>
        </authorList>
    </citation>
    <scope>NUCLEOTIDE SEQUENCE [LARGE SCALE GENOMIC DNA]</scope>
    <source>
        <strain evidence="2 3">LPB0140</strain>
    </source>
</reference>
<feature type="transmembrane region" description="Helical" evidence="1">
    <location>
        <begin position="103"/>
        <end position="126"/>
    </location>
</feature>
<dbReference type="AlphaFoldDB" id="A0A1L3JCL6"/>
<name>A0A1L3JCL6_9SPHN</name>
<sequence length="135" mass="16125">MRRIDEQFITDVRMFAIFIMTFSLGPILMTPLISENAQFITVSIFHIILFLLVRYEILARNLPNYFVLFAFFLIIIWIDYYAIWIDYFAVADYFPELNNIGKFISTNFSFFTGNSFKFILLMTFILSIDEKKQFD</sequence>
<feature type="transmembrane region" description="Helical" evidence="1">
    <location>
        <begin position="39"/>
        <end position="58"/>
    </location>
</feature>
<evidence type="ECO:0000313" key="3">
    <source>
        <dbReference type="Proteomes" id="UP000242561"/>
    </source>
</evidence>
<gene>
    <name evidence="2" type="ORF">LPB140_08865</name>
</gene>
<protein>
    <submittedName>
        <fullName evidence="2">Uncharacterized protein</fullName>
    </submittedName>
</protein>